<dbReference type="RefSeq" id="XP_008710981.1">
    <property type="nucleotide sequence ID" value="XM_008712759.1"/>
</dbReference>
<keyword evidence="2" id="KW-1185">Reference proteome</keyword>
<evidence type="ECO:0000313" key="2">
    <source>
        <dbReference type="Proteomes" id="UP000030752"/>
    </source>
</evidence>
<organism evidence="1 2">
    <name type="scientific">Cyphellophora europaea (strain CBS 101466)</name>
    <name type="common">Phialophora europaea</name>
    <dbReference type="NCBI Taxonomy" id="1220924"/>
    <lineage>
        <taxon>Eukaryota</taxon>
        <taxon>Fungi</taxon>
        <taxon>Dikarya</taxon>
        <taxon>Ascomycota</taxon>
        <taxon>Pezizomycotina</taxon>
        <taxon>Eurotiomycetes</taxon>
        <taxon>Chaetothyriomycetidae</taxon>
        <taxon>Chaetothyriales</taxon>
        <taxon>Cyphellophoraceae</taxon>
        <taxon>Cyphellophora</taxon>
    </lineage>
</organism>
<dbReference type="EMBL" id="KB822711">
    <property type="protein sequence ID" value="ETN46269.1"/>
    <property type="molecule type" value="Genomic_DNA"/>
</dbReference>
<dbReference type="GeneID" id="19967792"/>
<reference evidence="1 2" key="1">
    <citation type="submission" date="2013-03" db="EMBL/GenBank/DDBJ databases">
        <title>The Genome Sequence of Phialophora europaea CBS 101466.</title>
        <authorList>
            <consortium name="The Broad Institute Genomics Platform"/>
            <person name="Cuomo C."/>
            <person name="de Hoog S."/>
            <person name="Gorbushina A."/>
            <person name="Walker B."/>
            <person name="Young S.K."/>
            <person name="Zeng Q."/>
            <person name="Gargeya S."/>
            <person name="Fitzgerald M."/>
            <person name="Haas B."/>
            <person name="Abouelleil A."/>
            <person name="Allen A.W."/>
            <person name="Alvarado L."/>
            <person name="Arachchi H.M."/>
            <person name="Berlin A.M."/>
            <person name="Chapman S.B."/>
            <person name="Gainer-Dewar J."/>
            <person name="Goldberg J."/>
            <person name="Griggs A."/>
            <person name="Gujja S."/>
            <person name="Hansen M."/>
            <person name="Howarth C."/>
            <person name="Imamovic A."/>
            <person name="Ireland A."/>
            <person name="Larimer J."/>
            <person name="McCowan C."/>
            <person name="Murphy C."/>
            <person name="Pearson M."/>
            <person name="Poon T.W."/>
            <person name="Priest M."/>
            <person name="Roberts A."/>
            <person name="Saif S."/>
            <person name="Shea T."/>
            <person name="Sisk P."/>
            <person name="Sykes S."/>
            <person name="Wortman J."/>
            <person name="Nusbaum C."/>
            <person name="Birren B."/>
        </authorList>
    </citation>
    <scope>NUCLEOTIDE SEQUENCE [LARGE SCALE GENOMIC DNA]</scope>
    <source>
        <strain evidence="1 2">CBS 101466</strain>
    </source>
</reference>
<dbReference type="VEuPathDB" id="FungiDB:HMPREF1541_00453"/>
<gene>
    <name evidence="1" type="ORF">HMPREF1541_00453</name>
</gene>
<dbReference type="Proteomes" id="UP000030752">
    <property type="component" value="Unassembled WGS sequence"/>
</dbReference>
<dbReference type="HOGENOM" id="CLU_3087168_0_0_1"/>
<protein>
    <submittedName>
        <fullName evidence="1">Uncharacterized protein</fullName>
    </submittedName>
</protein>
<dbReference type="AlphaFoldDB" id="W2SEC8"/>
<sequence length="52" mass="5611">MTHIYCSSIRTVPASSSAAIRTPGRNATLVLCSGGCPRTRRIQKVHWPVICG</sequence>
<dbReference type="InParanoid" id="W2SEC8"/>
<name>W2SEC8_CYPE1</name>
<evidence type="ECO:0000313" key="1">
    <source>
        <dbReference type="EMBL" id="ETN46269.1"/>
    </source>
</evidence>
<proteinExistence type="predicted"/>
<accession>W2SEC8</accession>